<dbReference type="GeneID" id="89940978"/>
<protein>
    <submittedName>
        <fullName evidence="2">Uncharacterized protein</fullName>
    </submittedName>
</protein>
<comment type="caution">
    <text evidence="2">The sequence shown here is derived from an EMBL/GenBank/DDBJ whole genome shotgun (WGS) entry which is preliminary data.</text>
</comment>
<evidence type="ECO:0000313" key="3">
    <source>
        <dbReference type="Proteomes" id="UP001302812"/>
    </source>
</evidence>
<dbReference type="AlphaFoldDB" id="A0AAN6TCV4"/>
<keyword evidence="3" id="KW-1185">Reference proteome</keyword>
<reference evidence="2" key="2">
    <citation type="submission" date="2023-05" db="EMBL/GenBank/DDBJ databases">
        <authorList>
            <consortium name="Lawrence Berkeley National Laboratory"/>
            <person name="Steindorff A."/>
            <person name="Hensen N."/>
            <person name="Bonometti L."/>
            <person name="Westerberg I."/>
            <person name="Brannstrom I.O."/>
            <person name="Guillou S."/>
            <person name="Cros-Aarteil S."/>
            <person name="Calhoun S."/>
            <person name="Haridas S."/>
            <person name="Kuo A."/>
            <person name="Mondo S."/>
            <person name="Pangilinan J."/>
            <person name="Riley R."/>
            <person name="Labutti K."/>
            <person name="Andreopoulos B."/>
            <person name="Lipzen A."/>
            <person name="Chen C."/>
            <person name="Yanf M."/>
            <person name="Daum C."/>
            <person name="Ng V."/>
            <person name="Clum A."/>
            <person name="Ohm R."/>
            <person name="Martin F."/>
            <person name="Silar P."/>
            <person name="Natvig D."/>
            <person name="Lalanne C."/>
            <person name="Gautier V."/>
            <person name="Ament-Velasquez S.L."/>
            <person name="Kruys A."/>
            <person name="Hutchinson M.I."/>
            <person name="Powell A.J."/>
            <person name="Barry K."/>
            <person name="Miller A.N."/>
            <person name="Grigoriev I.V."/>
            <person name="Debuchy R."/>
            <person name="Gladieux P."/>
            <person name="Thoren M.H."/>
            <person name="Johannesson H."/>
        </authorList>
    </citation>
    <scope>NUCLEOTIDE SEQUENCE</scope>
    <source>
        <strain evidence="2">CBS 508.74</strain>
    </source>
</reference>
<dbReference type="RefSeq" id="XP_064669593.1">
    <property type="nucleotide sequence ID" value="XM_064816853.1"/>
</dbReference>
<name>A0AAN6TCV4_9PEZI</name>
<sequence>MGSPLWLEGEDPSPIEVADRKVMQLRFLEAIQEREQLDETNPVNTQPRSANPSLHRAAIQQRVDLLRATLQTSRFPPERANIEAAIAGYESGAIPYSDAYTLIWAGRIVDRCPSFASFAADRAERLDRYLAEHGPGWLWYEPPLAGGGAAPILVKKAICLENHPAWRAISEEMGHYRVTLGFRRRKEWVAREGEGGEEWEGGERGEGGEGGFTTASRYATRRVRHRRPPMTADPSGPRIFWPTLLDSGATLPCLWEADILLLQIDLDTYAAQSVRTVSTAESVQQSRVYDLDVAVCPPLTPPAFVSVIYPHPPGHEDDEEYEPVSHITPVVAFPGQARSDYTGDEYSPDRLSGLLPFHSCYVSGAPGSYRLWLGKDRRDVLGAGRMPGQMRFPEHTPSRVVFEHEFLDGNMIRRVLRDEDDARRGSRIIVSGPRGFRPDRLDPAAEGGQVNHFDSRKARKQRRRQRRRAQD</sequence>
<accession>A0AAN6TCV4</accession>
<dbReference type="Proteomes" id="UP001302812">
    <property type="component" value="Unassembled WGS sequence"/>
</dbReference>
<gene>
    <name evidence="2" type="ORF">N656DRAFT_790158</name>
</gene>
<evidence type="ECO:0000313" key="2">
    <source>
        <dbReference type="EMBL" id="KAK4112023.1"/>
    </source>
</evidence>
<proteinExistence type="predicted"/>
<dbReference type="EMBL" id="MU853344">
    <property type="protein sequence ID" value="KAK4112023.1"/>
    <property type="molecule type" value="Genomic_DNA"/>
</dbReference>
<feature type="compositionally biased region" description="Basic residues" evidence="1">
    <location>
        <begin position="457"/>
        <end position="471"/>
    </location>
</feature>
<organism evidence="2 3">
    <name type="scientific">Canariomyces notabilis</name>
    <dbReference type="NCBI Taxonomy" id="2074819"/>
    <lineage>
        <taxon>Eukaryota</taxon>
        <taxon>Fungi</taxon>
        <taxon>Dikarya</taxon>
        <taxon>Ascomycota</taxon>
        <taxon>Pezizomycotina</taxon>
        <taxon>Sordariomycetes</taxon>
        <taxon>Sordariomycetidae</taxon>
        <taxon>Sordariales</taxon>
        <taxon>Chaetomiaceae</taxon>
        <taxon>Canariomyces</taxon>
    </lineage>
</organism>
<reference evidence="2" key="1">
    <citation type="journal article" date="2023" name="Mol. Phylogenet. Evol.">
        <title>Genome-scale phylogeny and comparative genomics of the fungal order Sordariales.</title>
        <authorList>
            <person name="Hensen N."/>
            <person name="Bonometti L."/>
            <person name="Westerberg I."/>
            <person name="Brannstrom I.O."/>
            <person name="Guillou S."/>
            <person name="Cros-Aarteil S."/>
            <person name="Calhoun S."/>
            <person name="Haridas S."/>
            <person name="Kuo A."/>
            <person name="Mondo S."/>
            <person name="Pangilinan J."/>
            <person name="Riley R."/>
            <person name="LaButti K."/>
            <person name="Andreopoulos B."/>
            <person name="Lipzen A."/>
            <person name="Chen C."/>
            <person name="Yan M."/>
            <person name="Daum C."/>
            <person name="Ng V."/>
            <person name="Clum A."/>
            <person name="Steindorff A."/>
            <person name="Ohm R.A."/>
            <person name="Martin F."/>
            <person name="Silar P."/>
            <person name="Natvig D.O."/>
            <person name="Lalanne C."/>
            <person name="Gautier V."/>
            <person name="Ament-Velasquez S.L."/>
            <person name="Kruys A."/>
            <person name="Hutchinson M.I."/>
            <person name="Powell A.J."/>
            <person name="Barry K."/>
            <person name="Miller A.N."/>
            <person name="Grigoriev I.V."/>
            <person name="Debuchy R."/>
            <person name="Gladieux P."/>
            <person name="Hiltunen Thoren M."/>
            <person name="Johannesson H."/>
        </authorList>
    </citation>
    <scope>NUCLEOTIDE SEQUENCE</scope>
    <source>
        <strain evidence="2">CBS 508.74</strain>
    </source>
</reference>
<feature type="region of interest" description="Disordered" evidence="1">
    <location>
        <begin position="194"/>
        <end position="213"/>
    </location>
</feature>
<evidence type="ECO:0000256" key="1">
    <source>
        <dbReference type="SAM" id="MobiDB-lite"/>
    </source>
</evidence>
<feature type="region of interest" description="Disordered" evidence="1">
    <location>
        <begin position="429"/>
        <end position="471"/>
    </location>
</feature>